<keyword evidence="2" id="KW-0249">Electron transport</keyword>
<evidence type="ECO:0000256" key="1">
    <source>
        <dbReference type="ARBA" id="ARBA00022448"/>
    </source>
</evidence>
<dbReference type="GO" id="GO:0045454">
    <property type="term" value="P:cell redox homeostasis"/>
    <property type="evidence" value="ECO:0000318"/>
    <property type="project" value="GO_Central"/>
</dbReference>
<evidence type="ECO:0000256" key="4">
    <source>
        <dbReference type="ARBA" id="ARBA00023284"/>
    </source>
</evidence>
<dbReference type="InParanoid" id="A9WC65"/>
<keyword evidence="4" id="KW-0676">Redox-active center</keyword>
<feature type="domain" description="Thioredoxin" evidence="5">
    <location>
        <begin position="3"/>
        <end position="124"/>
    </location>
</feature>
<keyword evidence="3" id="KW-1015">Disulfide bond</keyword>
<dbReference type="SUPFAM" id="SSF48452">
    <property type="entry name" value="TPR-like"/>
    <property type="match status" value="1"/>
</dbReference>
<dbReference type="PATRIC" id="fig|324602.8.peg.240"/>
<gene>
    <name evidence="6" type="ordered locus">Caur_0205</name>
</gene>
<evidence type="ECO:0000259" key="5">
    <source>
        <dbReference type="PROSITE" id="PS51352"/>
    </source>
</evidence>
<keyword evidence="7" id="KW-1185">Reference proteome</keyword>
<dbReference type="Gene3D" id="3.40.30.10">
    <property type="entry name" value="Glutaredoxin"/>
    <property type="match status" value="1"/>
</dbReference>
<evidence type="ECO:0000313" key="7">
    <source>
        <dbReference type="Proteomes" id="UP000002008"/>
    </source>
</evidence>
<dbReference type="HOGENOM" id="CLU_046120_0_0_0"/>
<dbReference type="InterPro" id="IPR017937">
    <property type="entry name" value="Thioredoxin_CS"/>
</dbReference>
<dbReference type="KEGG" id="cau:Caur_0205"/>
<protein>
    <submittedName>
        <fullName evidence="6">Thioredoxin domain</fullName>
    </submittedName>
</protein>
<dbReference type="FunFam" id="3.40.30.10:FF:000001">
    <property type="entry name" value="Thioredoxin"/>
    <property type="match status" value="1"/>
</dbReference>
<sequence length="283" mass="30505">MITGVSNKANPATAQAVVIDVTEATFEREVLQRSQQTPVVIDFWAPWCGPCRVLGPTLERLAREAGGTWVLAKINVDENPRLAQMFRVQGIPAVKAVYQGKIVDEFTGALPESQVRTWLKRIVPDRNADLLAMAQALEATNPVEAIARYRLILGQDPNNEAALFHLGRLLALRGDPEGITTLKQVPAGGPFGGRAIAGLAIADLVNAPAEPADGSEGLYRQAAIAVRSGDYATAIEHLLTLVARDRAFRDDGARKALLALFALLGDDHPLVGPARRRLANLLF</sequence>
<keyword evidence="1" id="KW-0813">Transport</keyword>
<dbReference type="AlphaFoldDB" id="A9WC65"/>
<dbReference type="InterPro" id="IPR036249">
    <property type="entry name" value="Thioredoxin-like_sf"/>
</dbReference>
<dbReference type="PROSITE" id="PS51352">
    <property type="entry name" value="THIOREDOXIN_2"/>
    <property type="match status" value="1"/>
</dbReference>
<dbReference type="SUPFAM" id="SSF52833">
    <property type="entry name" value="Thioredoxin-like"/>
    <property type="match status" value="1"/>
</dbReference>
<dbReference type="GO" id="GO:0006950">
    <property type="term" value="P:response to stress"/>
    <property type="evidence" value="ECO:0007669"/>
    <property type="project" value="UniProtKB-ARBA"/>
</dbReference>
<dbReference type="InterPro" id="IPR011990">
    <property type="entry name" value="TPR-like_helical_dom_sf"/>
</dbReference>
<accession>A9WC65</accession>
<dbReference type="RefSeq" id="WP_012256114.1">
    <property type="nucleotide sequence ID" value="NC_010175.1"/>
</dbReference>
<dbReference type="Pfam" id="PF00085">
    <property type="entry name" value="Thioredoxin"/>
    <property type="match status" value="1"/>
</dbReference>
<dbReference type="Proteomes" id="UP000002008">
    <property type="component" value="Chromosome"/>
</dbReference>
<organism evidence="6 7">
    <name type="scientific">Chloroflexus aurantiacus (strain ATCC 29366 / DSM 635 / J-10-fl)</name>
    <dbReference type="NCBI Taxonomy" id="324602"/>
    <lineage>
        <taxon>Bacteria</taxon>
        <taxon>Bacillati</taxon>
        <taxon>Chloroflexota</taxon>
        <taxon>Chloroflexia</taxon>
        <taxon>Chloroflexales</taxon>
        <taxon>Chloroflexineae</taxon>
        <taxon>Chloroflexaceae</taxon>
        <taxon>Chloroflexus</taxon>
    </lineage>
</organism>
<dbReference type="CDD" id="cd02956">
    <property type="entry name" value="ybbN"/>
    <property type="match status" value="1"/>
</dbReference>
<dbReference type="InterPro" id="IPR013766">
    <property type="entry name" value="Thioredoxin_domain"/>
</dbReference>
<dbReference type="PROSITE" id="PS00194">
    <property type="entry name" value="THIOREDOXIN_1"/>
    <property type="match status" value="1"/>
</dbReference>
<evidence type="ECO:0000256" key="2">
    <source>
        <dbReference type="ARBA" id="ARBA00022982"/>
    </source>
</evidence>
<dbReference type="STRING" id="324602.Caur_0205"/>
<dbReference type="eggNOG" id="COG3118">
    <property type="taxonomic scope" value="Bacteria"/>
</dbReference>
<name>A9WC65_CHLAA</name>
<reference evidence="7" key="1">
    <citation type="journal article" date="2011" name="BMC Genomics">
        <title>Complete genome sequence of the filamentous anoxygenic phototrophic bacterium Chloroflexus aurantiacus.</title>
        <authorList>
            <person name="Tang K.H."/>
            <person name="Barry K."/>
            <person name="Chertkov O."/>
            <person name="Dalin E."/>
            <person name="Han C.S."/>
            <person name="Hauser L.J."/>
            <person name="Honchak B.M."/>
            <person name="Karbach L.E."/>
            <person name="Land M.L."/>
            <person name="Lapidus A."/>
            <person name="Larimer F.W."/>
            <person name="Mikhailova N."/>
            <person name="Pitluck S."/>
            <person name="Pierson B.K."/>
            <person name="Blankenship R.E."/>
        </authorList>
    </citation>
    <scope>NUCLEOTIDE SEQUENCE [LARGE SCALE GENOMIC DNA]</scope>
    <source>
        <strain evidence="7">ATCC 29366 / DSM 635 / J-10-fl</strain>
    </source>
</reference>
<dbReference type="EMBL" id="CP000909">
    <property type="protein sequence ID" value="ABY33458.1"/>
    <property type="molecule type" value="Genomic_DNA"/>
</dbReference>
<dbReference type="PANTHER" id="PTHR43601:SF3">
    <property type="entry name" value="THIOREDOXIN, MITOCHONDRIAL"/>
    <property type="match status" value="1"/>
</dbReference>
<dbReference type="EnsemblBacteria" id="ABY33458">
    <property type="protein sequence ID" value="ABY33458"/>
    <property type="gene ID" value="Caur_0205"/>
</dbReference>
<proteinExistence type="predicted"/>
<dbReference type="GO" id="GO:0015035">
    <property type="term" value="F:protein-disulfide reductase activity"/>
    <property type="evidence" value="ECO:0007669"/>
    <property type="project" value="UniProtKB-ARBA"/>
</dbReference>
<dbReference type="PANTHER" id="PTHR43601">
    <property type="entry name" value="THIOREDOXIN, MITOCHONDRIAL"/>
    <property type="match status" value="1"/>
</dbReference>
<evidence type="ECO:0000313" key="6">
    <source>
        <dbReference type="EMBL" id="ABY33458.1"/>
    </source>
</evidence>
<dbReference type="Pfam" id="PF14561">
    <property type="entry name" value="TPR_20"/>
    <property type="match status" value="1"/>
</dbReference>
<evidence type="ECO:0000256" key="3">
    <source>
        <dbReference type="ARBA" id="ARBA00023157"/>
    </source>
</evidence>
<dbReference type="Gene3D" id="1.25.40.10">
    <property type="entry name" value="Tetratricopeptide repeat domain"/>
    <property type="match status" value="1"/>
</dbReference>